<dbReference type="SUPFAM" id="SSF47954">
    <property type="entry name" value="Cyclin-like"/>
    <property type="match status" value="1"/>
</dbReference>
<gene>
    <name evidence="1" type="ORF">PanWU01x14_313390</name>
</gene>
<dbReference type="EMBL" id="JXTB01000498">
    <property type="protein sequence ID" value="PON38348.1"/>
    <property type="molecule type" value="Genomic_DNA"/>
</dbReference>
<dbReference type="OrthoDB" id="1743455at2759"/>
<keyword evidence="2" id="KW-1185">Reference proteome</keyword>
<evidence type="ECO:0000313" key="2">
    <source>
        <dbReference type="Proteomes" id="UP000237105"/>
    </source>
</evidence>
<sequence>MEKFRSRALLVIFKYSKCENFDPRVPYLAMNLFDQKRFTGNLISKWEPSVIAASAILAACSYMYPEQFQSFRDQIISEGIIEERQAKRCLHRMIELCQELKLMVESNHVRKRRVRAGAEPEQVVDEQTSTQMERSRQLDFQLKWKIREVLGEKYVIFHLLSESAKLDQLAQEASDESPDSLPQPSSKMIKGKQVQQAIPEPFNEGTPLTAFGLNPGTWQLALTSVRDQILEAINNESTRHTRFEKLMMTRLANLAKI</sequence>
<dbReference type="Proteomes" id="UP000237105">
    <property type="component" value="Unassembled WGS sequence"/>
</dbReference>
<comment type="caution">
    <text evidence="1">The sequence shown here is derived from an EMBL/GenBank/DDBJ whole genome shotgun (WGS) entry which is preliminary data.</text>
</comment>
<evidence type="ECO:0000313" key="1">
    <source>
        <dbReference type="EMBL" id="PON38348.1"/>
    </source>
</evidence>
<dbReference type="AlphaFoldDB" id="A0A2P5AP58"/>
<dbReference type="InterPro" id="IPR036915">
    <property type="entry name" value="Cyclin-like_sf"/>
</dbReference>
<accession>A0A2P5AP58</accession>
<reference evidence="2" key="1">
    <citation type="submission" date="2016-06" db="EMBL/GenBank/DDBJ databases">
        <title>Parallel loss of symbiosis genes in relatives of nitrogen-fixing non-legume Parasponia.</title>
        <authorList>
            <person name="Van Velzen R."/>
            <person name="Holmer R."/>
            <person name="Bu F."/>
            <person name="Rutten L."/>
            <person name="Van Zeijl A."/>
            <person name="Liu W."/>
            <person name="Santuari L."/>
            <person name="Cao Q."/>
            <person name="Sharma T."/>
            <person name="Shen D."/>
            <person name="Roswanjaya Y."/>
            <person name="Wardhani T."/>
            <person name="Kalhor M.S."/>
            <person name="Jansen J."/>
            <person name="Van den Hoogen J."/>
            <person name="Gungor B."/>
            <person name="Hartog M."/>
            <person name="Hontelez J."/>
            <person name="Verver J."/>
            <person name="Yang W.-C."/>
            <person name="Schijlen E."/>
            <person name="Repin R."/>
            <person name="Schilthuizen M."/>
            <person name="Schranz E."/>
            <person name="Heidstra R."/>
            <person name="Miyata K."/>
            <person name="Fedorova E."/>
            <person name="Kohlen W."/>
            <person name="Bisseling T."/>
            <person name="Smit S."/>
            <person name="Geurts R."/>
        </authorList>
    </citation>
    <scope>NUCLEOTIDE SEQUENCE [LARGE SCALE GENOMIC DNA]</scope>
    <source>
        <strain evidence="2">cv. WU1-14</strain>
    </source>
</reference>
<organism evidence="1 2">
    <name type="scientific">Parasponia andersonii</name>
    <name type="common">Sponia andersonii</name>
    <dbReference type="NCBI Taxonomy" id="3476"/>
    <lineage>
        <taxon>Eukaryota</taxon>
        <taxon>Viridiplantae</taxon>
        <taxon>Streptophyta</taxon>
        <taxon>Embryophyta</taxon>
        <taxon>Tracheophyta</taxon>
        <taxon>Spermatophyta</taxon>
        <taxon>Magnoliopsida</taxon>
        <taxon>eudicotyledons</taxon>
        <taxon>Gunneridae</taxon>
        <taxon>Pentapetalae</taxon>
        <taxon>rosids</taxon>
        <taxon>fabids</taxon>
        <taxon>Rosales</taxon>
        <taxon>Cannabaceae</taxon>
        <taxon>Parasponia</taxon>
    </lineage>
</organism>
<protein>
    <submittedName>
        <fullName evidence="1">Cyclin-like</fullName>
    </submittedName>
</protein>
<name>A0A2P5AP58_PARAD</name>
<dbReference type="STRING" id="3476.A0A2P5AP58"/>
<proteinExistence type="predicted"/>